<dbReference type="Pfam" id="PF13532">
    <property type="entry name" value="2OG-FeII_Oxy_2"/>
    <property type="match status" value="1"/>
</dbReference>
<proteinExistence type="predicted"/>
<dbReference type="GO" id="GO:0051213">
    <property type="term" value="F:dioxygenase activity"/>
    <property type="evidence" value="ECO:0007669"/>
    <property type="project" value="UniProtKB-KW"/>
</dbReference>
<dbReference type="InterPro" id="IPR005123">
    <property type="entry name" value="Oxoglu/Fe-dep_dioxygenase_dom"/>
</dbReference>
<evidence type="ECO:0000313" key="3">
    <source>
        <dbReference type="Proteomes" id="UP001231109"/>
    </source>
</evidence>
<keyword evidence="2" id="KW-0223">Dioxygenase</keyword>
<comment type="caution">
    <text evidence="2">The sequence shown here is derived from an EMBL/GenBank/DDBJ whole genome shotgun (WGS) entry which is preliminary data.</text>
</comment>
<dbReference type="Gene3D" id="2.60.120.590">
    <property type="entry name" value="Alpha-ketoglutarate-dependent dioxygenase AlkB-like"/>
    <property type="match status" value="1"/>
</dbReference>
<sequence>MSILTRQVHTDNRQSVVQQFNLPDASLHLWPQWLEPQRALALQLQLEHELQWAQDSIMMFGRSVKIPRQQVWMGEPHCQYRYSGVTFLPQPWHPIVQQLAIDVSDFLQRPFNCVLLNLYANGQQHMGWHADNEPELGHDPFIASISVGAARRFEFKHRSAPWQLAMELMSGSLLTMSAGCQQHWLHRLPKQSKINQGRLNLTFRYIEAKP</sequence>
<dbReference type="RefSeq" id="WP_205623172.1">
    <property type="nucleotide sequence ID" value="NZ_JAPJDY010000010.1"/>
</dbReference>
<dbReference type="EMBL" id="JAPJDZ010000025">
    <property type="protein sequence ID" value="MDP5136472.1"/>
    <property type="molecule type" value="Genomic_DNA"/>
</dbReference>
<feature type="domain" description="Fe2OG dioxygenase" evidence="1">
    <location>
        <begin position="110"/>
        <end position="207"/>
    </location>
</feature>
<dbReference type="PANTHER" id="PTHR31573">
    <property type="entry name" value="ALPHA-KETOGLUTARATE-DEPENDENT DIOXYGENASE ALKB HOMOLOG 2"/>
    <property type="match status" value="1"/>
</dbReference>
<dbReference type="InterPro" id="IPR032852">
    <property type="entry name" value="ALKBH2"/>
</dbReference>
<dbReference type="Proteomes" id="UP001231109">
    <property type="component" value="Unassembled WGS sequence"/>
</dbReference>
<organism evidence="2 3">
    <name type="scientific">Rheinheimera baltica</name>
    <dbReference type="NCBI Taxonomy" id="67576"/>
    <lineage>
        <taxon>Bacteria</taxon>
        <taxon>Pseudomonadati</taxon>
        <taxon>Pseudomonadota</taxon>
        <taxon>Gammaproteobacteria</taxon>
        <taxon>Chromatiales</taxon>
        <taxon>Chromatiaceae</taxon>
        <taxon>Rheinheimera</taxon>
    </lineage>
</organism>
<name>A0ABT9HZC9_9GAMM</name>
<gene>
    <name evidence="2" type="ORF">ORJ04_10995</name>
</gene>
<dbReference type="InterPro" id="IPR027450">
    <property type="entry name" value="AlkB-like"/>
</dbReference>
<evidence type="ECO:0000259" key="1">
    <source>
        <dbReference type="PROSITE" id="PS51471"/>
    </source>
</evidence>
<dbReference type="PROSITE" id="PS51471">
    <property type="entry name" value="FE2OG_OXY"/>
    <property type="match status" value="1"/>
</dbReference>
<protein>
    <submittedName>
        <fullName evidence="2">Alpha-ketoglutarate-dependent dioxygenase AlkB</fullName>
    </submittedName>
</protein>
<reference evidence="2 3" key="1">
    <citation type="submission" date="2022-11" db="EMBL/GenBank/DDBJ databases">
        <title>Viruses from the air-sea interface of a natural surface slick.</title>
        <authorList>
            <person name="Rahlff J."/>
            <person name="Holmfeldt K."/>
        </authorList>
    </citation>
    <scope>NUCLEOTIDE SEQUENCE [LARGE SCALE GENOMIC DNA]</scope>
    <source>
        <strain evidence="2 3">SMS4</strain>
    </source>
</reference>
<dbReference type="SUPFAM" id="SSF51197">
    <property type="entry name" value="Clavaminate synthase-like"/>
    <property type="match status" value="1"/>
</dbReference>
<dbReference type="InterPro" id="IPR037151">
    <property type="entry name" value="AlkB-like_sf"/>
</dbReference>
<keyword evidence="3" id="KW-1185">Reference proteome</keyword>
<evidence type="ECO:0000313" key="2">
    <source>
        <dbReference type="EMBL" id="MDP5136472.1"/>
    </source>
</evidence>
<accession>A0ABT9HZC9</accession>
<dbReference type="PANTHER" id="PTHR31573:SF1">
    <property type="entry name" value="DNA OXIDATIVE DEMETHYLASE ALKBH2"/>
    <property type="match status" value="1"/>
</dbReference>
<keyword evidence="2" id="KW-0560">Oxidoreductase</keyword>